<accession>A0A4Q2KUZ3</accession>
<organism evidence="5 6">
    <name type="scientific">Agromyces albus</name>
    <dbReference type="NCBI Taxonomy" id="205332"/>
    <lineage>
        <taxon>Bacteria</taxon>
        <taxon>Bacillati</taxon>
        <taxon>Actinomycetota</taxon>
        <taxon>Actinomycetes</taxon>
        <taxon>Micrococcales</taxon>
        <taxon>Microbacteriaceae</taxon>
        <taxon>Agromyces</taxon>
    </lineage>
</organism>
<dbReference type="OrthoDB" id="9805924at2"/>
<proteinExistence type="inferred from homology"/>
<gene>
    <name evidence="5" type="ORF">ESP51_17090</name>
</gene>
<keyword evidence="3" id="KW-0012">Acyltransferase</keyword>
<keyword evidence="6" id="KW-1185">Reference proteome</keyword>
<name>A0A4Q2KUZ3_9MICO</name>
<keyword evidence="2 5" id="KW-0808">Transferase</keyword>
<evidence type="ECO:0000256" key="2">
    <source>
        <dbReference type="ARBA" id="ARBA00022679"/>
    </source>
</evidence>
<reference evidence="5 6" key="1">
    <citation type="submission" date="2019-01" db="EMBL/GenBank/DDBJ databases">
        <title>Agromyces.</title>
        <authorList>
            <person name="Li J."/>
        </authorList>
    </citation>
    <scope>NUCLEOTIDE SEQUENCE [LARGE SCALE GENOMIC DNA]</scope>
    <source>
        <strain evidence="5 6">DSM 15934</strain>
    </source>
</reference>
<evidence type="ECO:0000313" key="6">
    <source>
        <dbReference type="Proteomes" id="UP000293865"/>
    </source>
</evidence>
<dbReference type="Gene3D" id="3.40.630.30">
    <property type="match status" value="1"/>
</dbReference>
<dbReference type="Pfam" id="PF00583">
    <property type="entry name" value="Acetyltransf_1"/>
    <property type="match status" value="1"/>
</dbReference>
<protein>
    <submittedName>
        <fullName evidence="5">GNAT family N-acetyltransferase</fullName>
    </submittedName>
</protein>
<dbReference type="AlphaFoldDB" id="A0A4Q2KUZ3"/>
<comment type="caution">
    <text evidence="5">The sequence shown here is derived from an EMBL/GenBank/DDBJ whole genome shotgun (WGS) entry which is preliminary data.</text>
</comment>
<dbReference type="PROSITE" id="PS51186">
    <property type="entry name" value="GNAT"/>
    <property type="match status" value="1"/>
</dbReference>
<evidence type="ECO:0000256" key="1">
    <source>
        <dbReference type="ARBA" id="ARBA00008694"/>
    </source>
</evidence>
<comment type="similarity">
    <text evidence="1">Belongs to the acetyltransferase family.</text>
</comment>
<evidence type="ECO:0000313" key="5">
    <source>
        <dbReference type="EMBL" id="RXZ67583.1"/>
    </source>
</evidence>
<dbReference type="InterPro" id="IPR016181">
    <property type="entry name" value="Acyl_CoA_acyltransferase"/>
</dbReference>
<dbReference type="PANTHER" id="PTHR10545:SF29">
    <property type="entry name" value="GH14572P-RELATED"/>
    <property type="match status" value="1"/>
</dbReference>
<sequence>MASMAKMEDAPAVQALIRPATESDVEVIHRFIVELAKAEDFPGTVTARPEDVADALFAADAVAEAVVAVVDGEPAGFALFYPTYSTVLGRRGIHLEDLYVSERHRGSGLGREILAHLANVAVQRGCARLEWWVLRTNVAALRFYARLQARDLDEIEILRLDGRPLLDLASSVAGEALTPRRVHEASS</sequence>
<dbReference type="PANTHER" id="PTHR10545">
    <property type="entry name" value="DIAMINE N-ACETYLTRANSFERASE"/>
    <property type="match status" value="1"/>
</dbReference>
<dbReference type="FunFam" id="3.40.630.30:FF:000064">
    <property type="entry name" value="GNAT family acetyltransferase"/>
    <property type="match status" value="1"/>
</dbReference>
<evidence type="ECO:0000256" key="3">
    <source>
        <dbReference type="ARBA" id="ARBA00023315"/>
    </source>
</evidence>
<dbReference type="Proteomes" id="UP000293865">
    <property type="component" value="Unassembled WGS sequence"/>
</dbReference>
<dbReference type="InterPro" id="IPR051016">
    <property type="entry name" value="Diverse_Substrate_AcTransf"/>
</dbReference>
<dbReference type="InterPro" id="IPR000182">
    <property type="entry name" value="GNAT_dom"/>
</dbReference>
<dbReference type="SUPFAM" id="SSF55729">
    <property type="entry name" value="Acyl-CoA N-acyltransferases (Nat)"/>
    <property type="match status" value="1"/>
</dbReference>
<dbReference type="GO" id="GO:0008080">
    <property type="term" value="F:N-acetyltransferase activity"/>
    <property type="evidence" value="ECO:0007669"/>
    <property type="project" value="TreeGrafter"/>
</dbReference>
<feature type="domain" description="N-acetyltransferase" evidence="4">
    <location>
        <begin position="15"/>
        <end position="167"/>
    </location>
</feature>
<dbReference type="EMBL" id="SDPN01000044">
    <property type="protein sequence ID" value="RXZ67583.1"/>
    <property type="molecule type" value="Genomic_DNA"/>
</dbReference>
<evidence type="ECO:0000259" key="4">
    <source>
        <dbReference type="PROSITE" id="PS51186"/>
    </source>
</evidence>
<dbReference type="CDD" id="cd04301">
    <property type="entry name" value="NAT_SF"/>
    <property type="match status" value="1"/>
</dbReference>